<protein>
    <submittedName>
        <fullName evidence="1">Uncharacterized protein</fullName>
    </submittedName>
</protein>
<keyword evidence="2" id="KW-1185">Reference proteome</keyword>
<name>A0A1G4X9M8_9ACTN</name>
<evidence type="ECO:0000313" key="2">
    <source>
        <dbReference type="Proteomes" id="UP000198981"/>
    </source>
</evidence>
<dbReference type="EMBL" id="FMUH01000001">
    <property type="protein sequence ID" value="SCX37408.1"/>
    <property type="molecule type" value="Genomic_DNA"/>
</dbReference>
<accession>A0A1G4X9M8</accession>
<dbReference type="STRING" id="1960309.SAMN03159343_0089"/>
<organism evidence="1 2">
    <name type="scientific">Klenkia marina</name>
    <dbReference type="NCBI Taxonomy" id="1960309"/>
    <lineage>
        <taxon>Bacteria</taxon>
        <taxon>Bacillati</taxon>
        <taxon>Actinomycetota</taxon>
        <taxon>Actinomycetes</taxon>
        <taxon>Geodermatophilales</taxon>
        <taxon>Geodermatophilaceae</taxon>
        <taxon>Klenkia</taxon>
    </lineage>
</organism>
<dbReference type="AlphaFoldDB" id="A0A1G4X9M8"/>
<gene>
    <name evidence="1" type="ORF">SAMN03159343_0089</name>
</gene>
<dbReference type="Proteomes" id="UP000198981">
    <property type="component" value="Unassembled WGS sequence"/>
</dbReference>
<proteinExistence type="predicted"/>
<sequence>MGNATRLEVKSTRSVWFPRRVRTQELTRRRVVDFALVCTSACLR</sequence>
<evidence type="ECO:0000313" key="1">
    <source>
        <dbReference type="EMBL" id="SCX37408.1"/>
    </source>
</evidence>
<reference evidence="2" key="1">
    <citation type="submission" date="2016-10" db="EMBL/GenBank/DDBJ databases">
        <authorList>
            <person name="Varghese N."/>
            <person name="Submissions S."/>
        </authorList>
    </citation>
    <scope>NUCLEOTIDE SEQUENCE [LARGE SCALE GENOMIC DNA]</scope>
    <source>
        <strain evidence="2">DSM 45722</strain>
    </source>
</reference>